<feature type="domain" description="c-SKI SMAD4-binding" evidence="3">
    <location>
        <begin position="305"/>
        <end position="397"/>
    </location>
</feature>
<dbReference type="PANTHER" id="PTHR10005">
    <property type="entry name" value="SKI ONCOGENE-RELATED"/>
    <property type="match status" value="1"/>
</dbReference>
<feature type="compositionally biased region" description="Low complexity" evidence="2">
    <location>
        <begin position="764"/>
        <end position="793"/>
    </location>
</feature>
<dbReference type="Gene3D" id="3.10.390.10">
    <property type="entry name" value="SAND domain-like"/>
    <property type="match status" value="1"/>
</dbReference>
<feature type="compositionally biased region" description="Polar residues" evidence="2">
    <location>
        <begin position="662"/>
        <end position="679"/>
    </location>
</feature>
<feature type="compositionally biased region" description="Low complexity" evidence="2">
    <location>
        <begin position="742"/>
        <end position="756"/>
    </location>
</feature>
<feature type="region of interest" description="Disordered" evidence="2">
    <location>
        <begin position="1339"/>
        <end position="1366"/>
    </location>
</feature>
<dbReference type="InterPro" id="IPR009061">
    <property type="entry name" value="DNA-bd_dom_put_sf"/>
</dbReference>
<evidence type="ECO:0000256" key="1">
    <source>
        <dbReference type="ARBA" id="ARBA00009513"/>
    </source>
</evidence>
<dbReference type="InterPro" id="IPR003380">
    <property type="entry name" value="SKI/SNO/DAC"/>
</dbReference>
<gene>
    <name evidence="5" type="primary">LOC125775282</name>
</gene>
<feature type="region of interest" description="Disordered" evidence="2">
    <location>
        <begin position="131"/>
        <end position="186"/>
    </location>
</feature>
<feature type="region of interest" description="Disordered" evidence="2">
    <location>
        <begin position="920"/>
        <end position="959"/>
    </location>
</feature>
<evidence type="ECO:0000259" key="3">
    <source>
        <dbReference type="SMART" id="SM01046"/>
    </source>
</evidence>
<dbReference type="Pfam" id="PF02437">
    <property type="entry name" value="Ski_Sno_DHD"/>
    <property type="match status" value="1"/>
</dbReference>
<evidence type="ECO:0000313" key="5">
    <source>
        <dbReference type="RefSeq" id="XP_049317341.1"/>
    </source>
</evidence>
<dbReference type="Proteomes" id="UP001652620">
    <property type="component" value="Unplaced"/>
</dbReference>
<feature type="region of interest" description="Disordered" evidence="2">
    <location>
        <begin position="568"/>
        <end position="616"/>
    </location>
</feature>
<dbReference type="InterPro" id="IPR014890">
    <property type="entry name" value="c-SKI_SMAD4-bd_dom"/>
</dbReference>
<organism evidence="4 5">
    <name type="scientific">Bactrocera dorsalis</name>
    <name type="common">Oriental fruit fly</name>
    <name type="synonym">Dacus dorsalis</name>
    <dbReference type="NCBI Taxonomy" id="27457"/>
    <lineage>
        <taxon>Eukaryota</taxon>
        <taxon>Metazoa</taxon>
        <taxon>Ecdysozoa</taxon>
        <taxon>Arthropoda</taxon>
        <taxon>Hexapoda</taxon>
        <taxon>Insecta</taxon>
        <taxon>Pterygota</taxon>
        <taxon>Neoptera</taxon>
        <taxon>Endopterygota</taxon>
        <taxon>Diptera</taxon>
        <taxon>Brachycera</taxon>
        <taxon>Muscomorpha</taxon>
        <taxon>Tephritoidea</taxon>
        <taxon>Tephritidae</taxon>
        <taxon>Bactrocera</taxon>
        <taxon>Bactrocera</taxon>
    </lineage>
</organism>
<feature type="compositionally biased region" description="Polar residues" evidence="2">
    <location>
        <begin position="1441"/>
        <end position="1463"/>
    </location>
</feature>
<comment type="similarity">
    <text evidence="1">Belongs to the SKI family.</text>
</comment>
<dbReference type="PANTHER" id="PTHR10005:SF25">
    <property type="entry name" value="SNO ONCOGENE, ISOFORM B"/>
    <property type="match status" value="1"/>
</dbReference>
<feature type="compositionally biased region" description="Polar residues" evidence="2">
    <location>
        <begin position="806"/>
        <end position="848"/>
    </location>
</feature>
<feature type="compositionally biased region" description="Basic and acidic residues" evidence="2">
    <location>
        <begin position="1251"/>
        <end position="1269"/>
    </location>
</feature>
<dbReference type="InterPro" id="IPR023216">
    <property type="entry name" value="Tscrpt_reg_SKI_SnoN"/>
</dbReference>
<dbReference type="SUPFAM" id="SSF63763">
    <property type="entry name" value="SAND domain-like"/>
    <property type="match status" value="1"/>
</dbReference>
<dbReference type="Gene3D" id="3.10.260.20">
    <property type="entry name" value="Ski"/>
    <property type="match status" value="1"/>
</dbReference>
<feature type="region of interest" description="Disordered" evidence="2">
    <location>
        <begin position="1392"/>
        <end position="1469"/>
    </location>
</feature>
<evidence type="ECO:0000313" key="4">
    <source>
        <dbReference type="Proteomes" id="UP001652620"/>
    </source>
</evidence>
<feature type="compositionally biased region" description="Low complexity" evidence="2">
    <location>
        <begin position="719"/>
        <end position="733"/>
    </location>
</feature>
<name>A0ABM3K786_BACDO</name>
<accession>A0ABM3K786</accession>
<dbReference type="RefSeq" id="XP_049317341.1">
    <property type="nucleotide sequence ID" value="XM_049461384.1"/>
</dbReference>
<feature type="compositionally biased region" description="Basic and acidic residues" evidence="2">
    <location>
        <begin position="1290"/>
        <end position="1314"/>
    </location>
</feature>
<feature type="region of interest" description="Disordered" evidence="2">
    <location>
        <begin position="1251"/>
        <end position="1323"/>
    </location>
</feature>
<feature type="compositionally biased region" description="Basic and acidic residues" evidence="2">
    <location>
        <begin position="1339"/>
        <end position="1349"/>
    </location>
</feature>
<reference evidence="5" key="1">
    <citation type="submission" date="2025-08" db="UniProtKB">
        <authorList>
            <consortium name="RefSeq"/>
        </authorList>
    </citation>
    <scope>IDENTIFICATION</scope>
</reference>
<proteinExistence type="inferred from homology"/>
<dbReference type="CDD" id="cd21079">
    <property type="entry name" value="DHD_Ski_Sno"/>
    <property type="match status" value="1"/>
</dbReference>
<feature type="compositionally biased region" description="Polar residues" evidence="2">
    <location>
        <begin position="706"/>
        <end position="718"/>
    </location>
</feature>
<dbReference type="Pfam" id="PF08782">
    <property type="entry name" value="c-SKI_SMAD_bind"/>
    <property type="match status" value="1"/>
</dbReference>
<protein>
    <submittedName>
        <fullName evidence="5">Mediator of RNA polymerase II transcription subunit 26</fullName>
    </submittedName>
</protein>
<keyword evidence="4" id="KW-1185">Reference proteome</keyword>
<dbReference type="SMART" id="SM01046">
    <property type="entry name" value="c-SKI_SMAD_bind"/>
    <property type="match status" value="1"/>
</dbReference>
<dbReference type="SUPFAM" id="SSF46955">
    <property type="entry name" value="Putative DNA-binding domain"/>
    <property type="match status" value="1"/>
</dbReference>
<feature type="region of interest" description="Disordered" evidence="2">
    <location>
        <begin position="659"/>
        <end position="863"/>
    </location>
</feature>
<dbReference type="GeneID" id="125775282"/>
<sequence>MTEYVTPNIHTVLKKYQTSAPKSLQGPGHALPVAGCQTGPNCPLDATLTGVSGSGGNHTDLNTGGVRNVCSGHLSVGNLPSNGSSSSVHKISSTCPQIVSSQSCLNSPNAGSALPPVAPLIKKEVLSSPEPHELGEILPSQSLPLPLSMSSQTTQPQSQTVPSQPPVTTVKIIPPPPPELSQPIFTAPDSGSGVLYETRLEGKTIGCFSLGGEMRLCLPQFLNNVLADFTLDQINRIFDELGIYCSQCSPDQLLEFKAAKILPTDVKASGLITRTDAERLCAALLHRVDRNNYISDDDIPKGAISFKVYHRCFGKCDGICTPELYSYTKPTCIMCLECKGWFSPQKFVGHVHREVENRTCHWGFDSRNWHDYLHVALDVENREKYQKILDELKEVEIKEALKAQNEILYMKRKHALHVDDEMLTSQMGHSLPSMAPPPHQQVSNMSDKQRTEMLAVPTKKAKGLEEAAAYQLEYQHYQSFMYAHCAQQQRIGSMSAFRPWAPKSFLHPAAPYNAITAFSTLPYLSQEPPVLQNPERVVRSTDRERFERTYQPNVALVPRKCVLVKDREKEHREYRERERERDRERIERERERDQERSREREKREQHELERGRREREIQQLQQQHLLQQQTMHQQQKSVQELQEQVSLSSLCPTELKIKQERANTPNEIPQSPPLINTSGGDEDPPDCRINIPISDNSANLPMVSPISLTMSQQQRKMLSNNNSSSNSNSNGSSCHSDADVMLQQQQQLQEHQQQLQPRRHSLYTSNSSASSTSSTASTTPPQQQLLPAHLPPSKQYQQDHKHAQTLVHQEQQTRLGQSPRTCPLSPTDSHSSQEFSGSNEITSSTSPAPCNESKHISGDNGPHYHHRREIGRDQPLIATVNQHAKLLPSPLSTNFTANNNSNHNELHSRIRISKNLINRSNIMRSPTPPPSLPPTAALSQLHTQQEPNHTPQQQQLQPQLQILQQHQQQYEFYKHNQRAYDQQRQQQQHQALSTIQHQHILIRSQPNLQHVKHSPSQSSTTAGLNLSTNSTKILMRTDVTDAQNQQESQLQSSYNGLPYVGSEFELSTDTDDDSVNGEADSSNILAPWDMAVEALRDTGPKERDRVLGLLRKVLHENQQLRYSNLQLSEMTHKRDVMIRELREQLRACRHHLQILSLQEPPIQSNGLDNQEGLQDDKIRSLPLKKSLTIIDENDFVNTCLTKETDVGENDNNLVKVNSQSKLYERKKSIQSENDQFSNNVDEQEALCNNKENDYDHDNVSDKESEKDDNAVNTVDHIRSNANIEESVDETASKNDVNEIDIDKQPQAKRSRIESGSESSDSLSRTYAINKENIGHLAEHTSQGTDHDPNFDSEDEAPLSDYGNECSKNKNKVYTQISNADLGDDEAEASRFTVTNGSSSDTNTSDDDGDESCAPLTSSQRVESDVQAPHSSSLGIVPAKSTPLSPHSTATAGQLFDSSNSSDELSMKKAQMSASDALAKISESADDRDDLAKVKEKTKFNEVEERFDDVQDSACDEIKTNDNRENVKSGTLNIKKEQNCTRDGRFLNNSIPSLKSNEVHKATKYDDEKFSVSGKVNNNNICKEQVTRTPLATKASKKETPTTNTELWVKEEIM</sequence>
<feature type="compositionally biased region" description="Low complexity" evidence="2">
    <location>
        <begin position="138"/>
        <end position="172"/>
    </location>
</feature>
<feature type="compositionally biased region" description="Low complexity" evidence="2">
    <location>
        <begin position="934"/>
        <end position="959"/>
    </location>
</feature>
<dbReference type="InterPro" id="IPR010919">
    <property type="entry name" value="SAND-like_dom_sf"/>
</dbReference>
<evidence type="ECO:0000256" key="2">
    <source>
        <dbReference type="SAM" id="MobiDB-lite"/>
    </source>
</evidence>
<dbReference type="InterPro" id="IPR037000">
    <property type="entry name" value="Ski_DNA-bd_sf"/>
</dbReference>